<comment type="function">
    <text evidence="5">Involved in beta-(1--&gt;2)glucan export. Transmembrane domains (TMD) form a pore in the inner membrane and the ATP-binding domain (NBD) is responsible for energy generation.</text>
</comment>
<sequence length="254" mass="27398">MTTLETQDLTIRFGGHVAVNAVSCAFRPGELTAIVGPNGAGKTTYFNLVSGQLRPSAGRILFEGADITRMTAPLRTRAGLGRAFQLTNLFPNLSVEENVRLAVQAHSGAHYDMLRPWRTRRDLIERADAILDSVALGSRRNAAATALSHGDQRKLEVALMMALEPKVYMFDEPTAGMSVDEVPVVLDLIARLKADPSKIILLVEHKMDVVRSLADRIIVLHNGQLVADGKPAEVIASPIVQEAYLGIAPGKSAA</sequence>
<dbReference type="Pfam" id="PF00005">
    <property type="entry name" value="ABC_tran"/>
    <property type="match status" value="1"/>
</dbReference>
<dbReference type="InterPro" id="IPR003439">
    <property type="entry name" value="ABC_transporter-like_ATP-bd"/>
</dbReference>
<reference evidence="8" key="1">
    <citation type="submission" date="2016-10" db="EMBL/GenBank/DDBJ databases">
        <authorList>
            <person name="Varghese N."/>
            <person name="Submissions S."/>
        </authorList>
    </citation>
    <scope>NUCLEOTIDE SEQUENCE [LARGE SCALE GENOMIC DNA]</scope>
    <source>
        <strain evidence="8">DSM 123</strain>
    </source>
</reference>
<dbReference type="PANTHER" id="PTHR45772:SF3">
    <property type="entry name" value="ABC TRANSPORTER ATP-BINDING PROTEIN"/>
    <property type="match status" value="1"/>
</dbReference>
<dbReference type="InterPro" id="IPR017871">
    <property type="entry name" value="ABC_transporter-like_CS"/>
</dbReference>
<accession>A0A1H8WWS6</accession>
<organism evidence="7 8">
    <name type="scientific">Rhodopseudomonas pseudopalustris</name>
    <dbReference type="NCBI Taxonomy" id="1513892"/>
    <lineage>
        <taxon>Bacteria</taxon>
        <taxon>Pseudomonadati</taxon>
        <taxon>Pseudomonadota</taxon>
        <taxon>Alphaproteobacteria</taxon>
        <taxon>Hyphomicrobiales</taxon>
        <taxon>Nitrobacteraceae</taxon>
        <taxon>Rhodopseudomonas</taxon>
    </lineage>
</organism>
<dbReference type="Gene3D" id="3.40.50.300">
    <property type="entry name" value="P-loop containing nucleotide triphosphate hydrolases"/>
    <property type="match status" value="1"/>
</dbReference>
<dbReference type="FunFam" id="3.40.50.300:FF:000421">
    <property type="entry name" value="Branched-chain amino acid ABC transporter ATP-binding protein"/>
    <property type="match status" value="1"/>
</dbReference>
<keyword evidence="4 7" id="KW-0067">ATP-binding</keyword>
<evidence type="ECO:0000256" key="1">
    <source>
        <dbReference type="ARBA" id="ARBA00005417"/>
    </source>
</evidence>
<evidence type="ECO:0000256" key="4">
    <source>
        <dbReference type="ARBA" id="ARBA00022840"/>
    </source>
</evidence>
<dbReference type="InterPro" id="IPR051120">
    <property type="entry name" value="ABC_AA/LPS_Transport"/>
</dbReference>
<dbReference type="Pfam" id="PF12399">
    <property type="entry name" value="BCA_ABC_TP_C"/>
    <property type="match status" value="1"/>
</dbReference>
<keyword evidence="2" id="KW-0813">Transport</keyword>
<dbReference type="SMART" id="SM00382">
    <property type="entry name" value="AAA"/>
    <property type="match status" value="1"/>
</dbReference>
<comment type="similarity">
    <text evidence="1">Belongs to the ABC transporter superfamily.</text>
</comment>
<evidence type="ECO:0000256" key="5">
    <source>
        <dbReference type="ARBA" id="ARBA00024722"/>
    </source>
</evidence>
<proteinExistence type="inferred from homology"/>
<dbReference type="GO" id="GO:0005886">
    <property type="term" value="C:plasma membrane"/>
    <property type="evidence" value="ECO:0007669"/>
    <property type="project" value="TreeGrafter"/>
</dbReference>
<dbReference type="InterPro" id="IPR032823">
    <property type="entry name" value="BCA_ABC_TP_C"/>
</dbReference>
<dbReference type="RefSeq" id="WP_092686139.1">
    <property type="nucleotide sequence ID" value="NZ_FODT01000014.1"/>
</dbReference>
<gene>
    <name evidence="7" type="ORF">SAMN05444123_11488</name>
</gene>
<evidence type="ECO:0000256" key="2">
    <source>
        <dbReference type="ARBA" id="ARBA00022448"/>
    </source>
</evidence>
<keyword evidence="8" id="KW-1185">Reference proteome</keyword>
<dbReference type="OrthoDB" id="8215423at2"/>
<dbReference type="InterPro" id="IPR027417">
    <property type="entry name" value="P-loop_NTPase"/>
</dbReference>
<keyword evidence="3" id="KW-0547">Nucleotide-binding</keyword>
<evidence type="ECO:0000256" key="3">
    <source>
        <dbReference type="ARBA" id="ARBA00022741"/>
    </source>
</evidence>
<dbReference type="EMBL" id="FODT01000014">
    <property type="protein sequence ID" value="SEP32082.1"/>
    <property type="molecule type" value="Genomic_DNA"/>
</dbReference>
<dbReference type="PROSITE" id="PS00211">
    <property type="entry name" value="ABC_TRANSPORTER_1"/>
    <property type="match status" value="1"/>
</dbReference>
<dbReference type="GO" id="GO:0005524">
    <property type="term" value="F:ATP binding"/>
    <property type="evidence" value="ECO:0007669"/>
    <property type="project" value="UniProtKB-KW"/>
</dbReference>
<feature type="domain" description="ABC transporter" evidence="6">
    <location>
        <begin position="4"/>
        <end position="247"/>
    </location>
</feature>
<dbReference type="GO" id="GO:0016887">
    <property type="term" value="F:ATP hydrolysis activity"/>
    <property type="evidence" value="ECO:0007669"/>
    <property type="project" value="InterPro"/>
</dbReference>
<dbReference type="AlphaFoldDB" id="A0A1H8WWS6"/>
<name>A0A1H8WWS6_9BRAD</name>
<dbReference type="Proteomes" id="UP000199615">
    <property type="component" value="Unassembled WGS sequence"/>
</dbReference>
<dbReference type="PANTHER" id="PTHR45772">
    <property type="entry name" value="CONSERVED COMPONENT OF ABC TRANSPORTER FOR NATURAL AMINO ACIDS-RELATED"/>
    <property type="match status" value="1"/>
</dbReference>
<dbReference type="CDD" id="cd03219">
    <property type="entry name" value="ABC_Mj1267_LivG_branched"/>
    <property type="match status" value="1"/>
</dbReference>
<evidence type="ECO:0000313" key="7">
    <source>
        <dbReference type="EMBL" id="SEP32082.1"/>
    </source>
</evidence>
<evidence type="ECO:0000313" key="8">
    <source>
        <dbReference type="Proteomes" id="UP000199615"/>
    </source>
</evidence>
<evidence type="ECO:0000259" key="6">
    <source>
        <dbReference type="PROSITE" id="PS50893"/>
    </source>
</evidence>
<dbReference type="PROSITE" id="PS50893">
    <property type="entry name" value="ABC_TRANSPORTER_2"/>
    <property type="match status" value="1"/>
</dbReference>
<protein>
    <submittedName>
        <fullName evidence="7">Amino acid/amide ABC transporter ATP-binding protein 1, HAAT family</fullName>
    </submittedName>
</protein>
<dbReference type="InterPro" id="IPR003593">
    <property type="entry name" value="AAA+_ATPase"/>
</dbReference>
<dbReference type="SUPFAM" id="SSF52540">
    <property type="entry name" value="P-loop containing nucleoside triphosphate hydrolases"/>
    <property type="match status" value="1"/>
</dbReference>